<dbReference type="SUPFAM" id="SSF52540">
    <property type="entry name" value="P-loop containing nucleoside triphosphate hydrolases"/>
    <property type="match status" value="1"/>
</dbReference>
<reference evidence="2 3" key="1">
    <citation type="journal article" date="2016" name="Mol. Biol. Evol.">
        <title>Comparative Genomics of Early-Diverging Mushroom-Forming Fungi Provides Insights into the Origins of Lignocellulose Decay Capabilities.</title>
        <authorList>
            <person name="Nagy L.G."/>
            <person name="Riley R."/>
            <person name="Tritt A."/>
            <person name="Adam C."/>
            <person name="Daum C."/>
            <person name="Floudas D."/>
            <person name="Sun H."/>
            <person name="Yadav J.S."/>
            <person name="Pangilinan J."/>
            <person name="Larsson K.H."/>
            <person name="Matsuura K."/>
            <person name="Barry K."/>
            <person name="Labutti K."/>
            <person name="Kuo R."/>
            <person name="Ohm R.A."/>
            <person name="Bhattacharya S.S."/>
            <person name="Shirouzu T."/>
            <person name="Yoshinaga Y."/>
            <person name="Martin F.M."/>
            <person name="Grigoriev I.V."/>
            <person name="Hibbett D.S."/>
        </authorList>
    </citation>
    <scope>NUCLEOTIDE SEQUENCE [LARGE SCALE GENOMIC DNA]</scope>
    <source>
        <strain evidence="2 3">HHB10207 ss-3</strain>
    </source>
</reference>
<gene>
    <name evidence="2" type="ORF">SISSUDRAFT_1121872</name>
</gene>
<sequence length="441" mass="50126">MPSLGSFGMRNVLVKKRYVNIDRFRVLIIGKTGCGKTTILEKFCGGKISDAPSETRGGHDIDKQLVSENNASFVAHDSCGFEAGQEDEFRRVLKFIERRENEKPTEQVHVIWYCVQANSRPIQAAEKMFFSTKHGSIPVVAVLTKFDTLINTCKQELMAQFDEDDDEMDDDVYDALEADAAMQAEIEAQDKFEKHYRKPLLAMPYPPSDVVKLSNVHKAADAVLSLRHLTAATWNSLRLSNFDAMMLFAVAQQTFVHSYHRETFTLQGAEHLTDAKLAEKRTKIFSLEDEVSLDQSSVKADYDEQIEAAMMEYVDNRPDSLFDRVREPVLRKKLHIAQVTVDSSIVAECLLRWKKNRRPLNDGLIEEICKAYRNSASASKVQSMLLASCQLSNPEQMWYIDLCTCHTQCLATFIDELRRIKWTGRSPGKLQKPEKDVPPTS</sequence>
<dbReference type="Proteomes" id="UP000076798">
    <property type="component" value="Unassembled WGS sequence"/>
</dbReference>
<dbReference type="STRING" id="1314776.A0A166A7E4"/>
<accession>A0A166A7E4</accession>
<evidence type="ECO:0000259" key="1">
    <source>
        <dbReference type="Pfam" id="PF01926"/>
    </source>
</evidence>
<dbReference type="InterPro" id="IPR006073">
    <property type="entry name" value="GTP-bd"/>
</dbReference>
<name>A0A166A7E4_9AGAM</name>
<keyword evidence="3" id="KW-1185">Reference proteome</keyword>
<protein>
    <recommendedName>
        <fullName evidence="1">G domain-containing protein</fullName>
    </recommendedName>
</protein>
<evidence type="ECO:0000313" key="3">
    <source>
        <dbReference type="Proteomes" id="UP000076798"/>
    </source>
</evidence>
<evidence type="ECO:0000313" key="2">
    <source>
        <dbReference type="EMBL" id="KZT35041.1"/>
    </source>
</evidence>
<feature type="domain" description="G" evidence="1">
    <location>
        <begin position="25"/>
        <end position="145"/>
    </location>
</feature>
<dbReference type="AlphaFoldDB" id="A0A166A7E4"/>
<dbReference type="InterPro" id="IPR027417">
    <property type="entry name" value="P-loop_NTPase"/>
</dbReference>
<dbReference type="CDD" id="cd00882">
    <property type="entry name" value="Ras_like_GTPase"/>
    <property type="match status" value="1"/>
</dbReference>
<dbReference type="EMBL" id="KV428155">
    <property type="protein sequence ID" value="KZT35041.1"/>
    <property type="molecule type" value="Genomic_DNA"/>
</dbReference>
<dbReference type="Pfam" id="PF01926">
    <property type="entry name" value="MMR_HSR1"/>
    <property type="match status" value="1"/>
</dbReference>
<organism evidence="2 3">
    <name type="scientific">Sistotremastrum suecicum HHB10207 ss-3</name>
    <dbReference type="NCBI Taxonomy" id="1314776"/>
    <lineage>
        <taxon>Eukaryota</taxon>
        <taxon>Fungi</taxon>
        <taxon>Dikarya</taxon>
        <taxon>Basidiomycota</taxon>
        <taxon>Agaricomycotina</taxon>
        <taxon>Agaricomycetes</taxon>
        <taxon>Sistotremastrales</taxon>
        <taxon>Sistotremastraceae</taxon>
        <taxon>Sistotremastrum</taxon>
    </lineage>
</organism>
<dbReference type="Gene3D" id="3.40.50.300">
    <property type="entry name" value="P-loop containing nucleotide triphosphate hydrolases"/>
    <property type="match status" value="1"/>
</dbReference>
<proteinExistence type="predicted"/>
<dbReference type="GO" id="GO:0005525">
    <property type="term" value="F:GTP binding"/>
    <property type="evidence" value="ECO:0007669"/>
    <property type="project" value="InterPro"/>
</dbReference>
<dbReference type="OrthoDB" id="3267153at2759"/>